<reference evidence="2" key="2">
    <citation type="journal article" date="2021" name="PeerJ">
        <title>Extensive microbial diversity within the chicken gut microbiome revealed by metagenomics and culture.</title>
        <authorList>
            <person name="Gilroy R."/>
            <person name="Ravi A."/>
            <person name="Getino M."/>
            <person name="Pursley I."/>
            <person name="Horton D.L."/>
            <person name="Alikhan N.F."/>
            <person name="Baker D."/>
            <person name="Gharbi K."/>
            <person name="Hall N."/>
            <person name="Watson M."/>
            <person name="Adriaenssens E.M."/>
            <person name="Foster-Nyarko E."/>
            <person name="Jarju S."/>
            <person name="Secka A."/>
            <person name="Antonio M."/>
            <person name="Oren A."/>
            <person name="Chaudhuri R.R."/>
            <person name="La Ragione R."/>
            <person name="Hildebrand F."/>
            <person name="Pallen M.J."/>
        </authorList>
    </citation>
    <scope>NUCLEOTIDE SEQUENCE</scope>
    <source>
        <strain evidence="2">CHK187-14744</strain>
    </source>
</reference>
<sequence length="311" mass="36313">MEKDMIIRQAFFDGELFLGGVGMHNMAASLLPAPKKRQELTAYHVLLTSPWSYHHPDEPFFMPEFERQTAVLSALAWRRYNGPICLVTDGPGAEYFRKYHMDQVYDDVLEILDRRNYGIDPSKFWAAGKIQALHRIKAPCLLMDLDLIVWKELDVDGCLLAAAHTEPLDENIYPSPDFFLMSPHYTWPAWDTKALPLNTSIAYFGDEDFKNYYAKESVRFMQYERDTLDNGSWCMVFAEQRILGMCAASWNISVKTYLEYDRPLEKQDLVTHLWSAKGLLRSEKRFCDQYIKLCEDKIGQFRERGSRLWTK</sequence>
<evidence type="ECO:0000259" key="1">
    <source>
        <dbReference type="Pfam" id="PF20508"/>
    </source>
</evidence>
<reference evidence="2" key="1">
    <citation type="submission" date="2020-10" db="EMBL/GenBank/DDBJ databases">
        <authorList>
            <person name="Gilroy R."/>
        </authorList>
    </citation>
    <scope>NUCLEOTIDE SEQUENCE</scope>
    <source>
        <strain evidence="2">CHK187-14744</strain>
    </source>
</reference>
<protein>
    <recommendedName>
        <fullName evidence="1">DUF6734 domain-containing protein</fullName>
    </recommendedName>
</protein>
<dbReference type="EMBL" id="DVLT01000008">
    <property type="protein sequence ID" value="HIU01944.1"/>
    <property type="molecule type" value="Genomic_DNA"/>
</dbReference>
<organism evidence="2 3">
    <name type="scientific">Candidatus Onthocola gallistercoris</name>
    <dbReference type="NCBI Taxonomy" id="2840876"/>
    <lineage>
        <taxon>Bacteria</taxon>
        <taxon>Bacillati</taxon>
        <taxon>Bacillota</taxon>
        <taxon>Bacilli</taxon>
        <taxon>Candidatus Onthocola</taxon>
    </lineage>
</organism>
<name>A0A9D1HFG3_9FIRM</name>
<dbReference type="Proteomes" id="UP000824164">
    <property type="component" value="Unassembled WGS sequence"/>
</dbReference>
<evidence type="ECO:0000313" key="3">
    <source>
        <dbReference type="Proteomes" id="UP000824164"/>
    </source>
</evidence>
<dbReference type="Pfam" id="PF20508">
    <property type="entry name" value="DUF6734"/>
    <property type="match status" value="1"/>
</dbReference>
<dbReference type="InterPro" id="IPR046621">
    <property type="entry name" value="DUF6734"/>
</dbReference>
<gene>
    <name evidence="2" type="ORF">IAB63_01675</name>
</gene>
<comment type="caution">
    <text evidence="2">The sequence shown here is derived from an EMBL/GenBank/DDBJ whole genome shotgun (WGS) entry which is preliminary data.</text>
</comment>
<feature type="domain" description="DUF6734" evidence="1">
    <location>
        <begin position="64"/>
        <end position="260"/>
    </location>
</feature>
<dbReference type="AlphaFoldDB" id="A0A9D1HFG3"/>
<accession>A0A9D1HFG3</accession>
<evidence type="ECO:0000313" key="2">
    <source>
        <dbReference type="EMBL" id="HIU01944.1"/>
    </source>
</evidence>
<proteinExistence type="predicted"/>